<reference evidence="1" key="1">
    <citation type="submission" date="2024-02" db="EMBL/GenBank/DDBJ databases">
        <authorList>
            <consortium name="ELIXIR-Norway"/>
            <consortium name="Elixir Norway"/>
        </authorList>
    </citation>
    <scope>NUCLEOTIDE SEQUENCE</scope>
</reference>
<evidence type="ECO:0008006" key="3">
    <source>
        <dbReference type="Google" id="ProtNLM"/>
    </source>
</evidence>
<accession>A0ABP0VLX1</accession>
<proteinExistence type="predicted"/>
<dbReference type="Proteomes" id="UP001497444">
    <property type="component" value="Unassembled WGS sequence"/>
</dbReference>
<gene>
    <name evidence="1" type="ORF">CSSPJE1EN1_LOCUS29448</name>
</gene>
<evidence type="ECO:0000313" key="1">
    <source>
        <dbReference type="EMBL" id="CAK9254070.1"/>
    </source>
</evidence>
<sequence>MLMGISRAFSHFLALSNAAENHHRVRKTRARLMHTEYGLSPKEDSCGGCIHQLIAEGQSKEDVYRAICSQSVEIVLTGPHWSRGGRECGMGCTALIPTEAGPHHAARAGPAAAHTRGNPNVTPEITLEVSTMSRWLAATLIKQDIKELRAQLSLFNASPELIAATNGAKEPYRAPGYGDSGNKRPALAAASLTDGHKNQDIADGLIIDIIRGTKRLDAIGFKLNSPASVHFYPGSESLGAYVISQCQQASDILAVVLLQQDAGEFITIFRICVIGTISAGMKDYMRVVPLFETLDDLERFRITEQGEVITQNLGRQPIAERTFDLFTAGLNVGSRPAKRNPKGGVESLRAIPWVFAWTQTRLNLPTWLGVGEAIMEVAEKDLPLLKEMYSEWPWFQTLIDLLEMILVKSEIRIAENYDNQLVHDEESRQLGKELRDRFKTTTEAVLLVSGNKELQSSNPILLQSMMVRNPYVDPLNVIQAELLRRLRTNDDMSDHDREVLMNSLLITINGVANGMRNSG</sequence>
<dbReference type="InterPro" id="IPR015813">
    <property type="entry name" value="Pyrv/PenolPyrv_kinase-like_dom"/>
</dbReference>
<dbReference type="SUPFAM" id="SSF51621">
    <property type="entry name" value="Phosphoenolpyruvate/pyruvate domain"/>
    <property type="match status" value="1"/>
</dbReference>
<comment type="caution">
    <text evidence="1">The sequence shown here is derived from an EMBL/GenBank/DDBJ whole genome shotgun (WGS) entry which is preliminary data.</text>
</comment>
<name>A0ABP0VLX1_9BRYO</name>
<dbReference type="PRINTS" id="PR00150">
    <property type="entry name" value="PEPCARBXLASE"/>
</dbReference>
<protein>
    <recommendedName>
        <fullName evidence="3">Phosphoenolpyruvate carboxylase</fullName>
    </recommendedName>
</protein>
<dbReference type="PANTHER" id="PTHR30523">
    <property type="entry name" value="PHOSPHOENOLPYRUVATE CARBOXYLASE"/>
    <property type="match status" value="1"/>
</dbReference>
<organism evidence="1 2">
    <name type="scientific">Sphagnum jensenii</name>
    <dbReference type="NCBI Taxonomy" id="128206"/>
    <lineage>
        <taxon>Eukaryota</taxon>
        <taxon>Viridiplantae</taxon>
        <taxon>Streptophyta</taxon>
        <taxon>Embryophyta</taxon>
        <taxon>Bryophyta</taxon>
        <taxon>Sphagnophytina</taxon>
        <taxon>Sphagnopsida</taxon>
        <taxon>Sphagnales</taxon>
        <taxon>Sphagnaceae</taxon>
        <taxon>Sphagnum</taxon>
    </lineage>
</organism>
<dbReference type="EMBL" id="CAXAQS010000978">
    <property type="protein sequence ID" value="CAK9254070.1"/>
    <property type="molecule type" value="Genomic_DNA"/>
</dbReference>
<keyword evidence="2" id="KW-1185">Reference proteome</keyword>
<dbReference type="Pfam" id="PF00311">
    <property type="entry name" value="PEPcase"/>
    <property type="match status" value="4"/>
</dbReference>
<dbReference type="InterPro" id="IPR021135">
    <property type="entry name" value="PEP_COase"/>
</dbReference>
<dbReference type="PANTHER" id="PTHR30523:SF6">
    <property type="entry name" value="PHOSPHOENOLPYRUVATE CARBOXYLASE"/>
    <property type="match status" value="1"/>
</dbReference>
<evidence type="ECO:0000313" key="2">
    <source>
        <dbReference type="Proteomes" id="UP001497444"/>
    </source>
</evidence>